<evidence type="ECO:0000256" key="9">
    <source>
        <dbReference type="ARBA" id="ARBA00022989"/>
    </source>
</evidence>
<dbReference type="NCBIfam" id="TIGR00560">
    <property type="entry name" value="pgsA"/>
    <property type="match status" value="1"/>
</dbReference>
<evidence type="ECO:0000313" key="18">
    <source>
        <dbReference type="EMBL" id="GLI33500.1"/>
    </source>
</evidence>
<dbReference type="Proteomes" id="UP001144372">
    <property type="component" value="Unassembled WGS sequence"/>
</dbReference>
<dbReference type="InterPro" id="IPR004570">
    <property type="entry name" value="Phosphatidylglycerol_P_synth"/>
</dbReference>
<evidence type="ECO:0000256" key="14">
    <source>
        <dbReference type="ARBA" id="ARBA00048586"/>
    </source>
</evidence>
<comment type="similarity">
    <text evidence="3 16">Belongs to the CDP-alcohol phosphatidyltransferase class-I family.</text>
</comment>
<feature type="transmembrane region" description="Helical" evidence="17">
    <location>
        <begin position="75"/>
        <end position="95"/>
    </location>
</feature>
<evidence type="ECO:0000256" key="5">
    <source>
        <dbReference type="ARBA" id="ARBA00014944"/>
    </source>
</evidence>
<keyword evidence="7 16" id="KW-0808">Transferase</keyword>
<evidence type="ECO:0000256" key="4">
    <source>
        <dbReference type="ARBA" id="ARBA00013170"/>
    </source>
</evidence>
<dbReference type="GO" id="GO:0016020">
    <property type="term" value="C:membrane"/>
    <property type="evidence" value="ECO:0007669"/>
    <property type="project" value="UniProtKB-SubCell"/>
</dbReference>
<dbReference type="InterPro" id="IPR050324">
    <property type="entry name" value="CDP-alcohol_PTase-I"/>
</dbReference>
<dbReference type="PANTHER" id="PTHR14269:SF62">
    <property type="entry name" value="CDP-DIACYLGLYCEROL--GLYCEROL-3-PHOSPHATE 3-PHOSPHATIDYLTRANSFERASE 1, CHLOROPLASTIC"/>
    <property type="match status" value="1"/>
</dbReference>
<dbReference type="InterPro" id="IPR000462">
    <property type="entry name" value="CDP-OH_P_trans"/>
</dbReference>
<evidence type="ECO:0000256" key="15">
    <source>
        <dbReference type="NCBIfam" id="TIGR00560"/>
    </source>
</evidence>
<dbReference type="InterPro" id="IPR043130">
    <property type="entry name" value="CDP-OH_PTrfase_TM_dom"/>
</dbReference>
<evidence type="ECO:0000256" key="10">
    <source>
        <dbReference type="ARBA" id="ARBA00023098"/>
    </source>
</evidence>
<evidence type="ECO:0000256" key="12">
    <source>
        <dbReference type="ARBA" id="ARBA00023209"/>
    </source>
</evidence>
<evidence type="ECO:0000256" key="13">
    <source>
        <dbReference type="ARBA" id="ARBA00023264"/>
    </source>
</evidence>
<gene>
    <name evidence="18" type="primary">pgsA</name>
    <name evidence="18" type="ORF">DAMNIGENAA_09330</name>
</gene>
<comment type="catalytic activity">
    <reaction evidence="14">
        <text>a CDP-1,2-diacyl-sn-glycerol + sn-glycerol 3-phosphate = a 1,2-diacyl-sn-glycero-3-phospho-(1'-sn-glycero-3'-phosphate) + CMP + H(+)</text>
        <dbReference type="Rhea" id="RHEA:12593"/>
        <dbReference type="ChEBI" id="CHEBI:15378"/>
        <dbReference type="ChEBI" id="CHEBI:57597"/>
        <dbReference type="ChEBI" id="CHEBI:58332"/>
        <dbReference type="ChEBI" id="CHEBI:60110"/>
        <dbReference type="ChEBI" id="CHEBI:60377"/>
        <dbReference type="EC" id="2.7.8.5"/>
    </reaction>
</comment>
<evidence type="ECO:0000256" key="1">
    <source>
        <dbReference type="ARBA" id="ARBA00004141"/>
    </source>
</evidence>
<evidence type="ECO:0000256" key="16">
    <source>
        <dbReference type="RuleBase" id="RU003750"/>
    </source>
</evidence>
<accession>A0A9W6FTB9</accession>
<dbReference type="AlphaFoldDB" id="A0A9W6FTB9"/>
<keyword evidence="9 17" id="KW-1133">Transmembrane helix</keyword>
<dbReference type="EC" id="2.7.8.5" evidence="4 15"/>
<evidence type="ECO:0000256" key="8">
    <source>
        <dbReference type="ARBA" id="ARBA00022692"/>
    </source>
</evidence>
<evidence type="ECO:0000256" key="3">
    <source>
        <dbReference type="ARBA" id="ARBA00010441"/>
    </source>
</evidence>
<dbReference type="PANTHER" id="PTHR14269">
    <property type="entry name" value="CDP-DIACYLGLYCEROL--GLYCEROL-3-PHOSPHATE 3-PHOSPHATIDYLTRANSFERASE-RELATED"/>
    <property type="match status" value="1"/>
</dbReference>
<keyword evidence="13" id="KW-1208">Phospholipid metabolism</keyword>
<dbReference type="GO" id="GO:0046474">
    <property type="term" value="P:glycerophospholipid biosynthetic process"/>
    <property type="evidence" value="ECO:0007669"/>
    <property type="project" value="TreeGrafter"/>
</dbReference>
<dbReference type="Gene3D" id="1.20.120.1760">
    <property type="match status" value="1"/>
</dbReference>
<dbReference type="EMBL" id="BSDR01000001">
    <property type="protein sequence ID" value="GLI33500.1"/>
    <property type="molecule type" value="Genomic_DNA"/>
</dbReference>
<dbReference type="RefSeq" id="WP_281792519.1">
    <property type="nucleotide sequence ID" value="NZ_BSDR01000001.1"/>
</dbReference>
<comment type="subcellular location">
    <subcellularLocation>
        <location evidence="1">Membrane</location>
        <topology evidence="1">Multi-pass membrane protein</topology>
    </subcellularLocation>
</comment>
<dbReference type="GO" id="GO:0008444">
    <property type="term" value="F:CDP-diacylglycerol-glycerol-3-phosphate 3-phosphatidyltransferase activity"/>
    <property type="evidence" value="ECO:0007669"/>
    <property type="project" value="UniProtKB-UniRule"/>
</dbReference>
<protein>
    <recommendedName>
        <fullName evidence="5 15">CDP-diacylglycerol--glycerol-3-phosphate 3-phosphatidyltransferase</fullName>
        <ecNumber evidence="4 15">2.7.8.5</ecNumber>
    </recommendedName>
</protein>
<evidence type="ECO:0000256" key="2">
    <source>
        <dbReference type="ARBA" id="ARBA00005042"/>
    </source>
</evidence>
<dbReference type="PROSITE" id="PS00379">
    <property type="entry name" value="CDP_ALCOHOL_P_TRANSF"/>
    <property type="match status" value="1"/>
</dbReference>
<evidence type="ECO:0000256" key="17">
    <source>
        <dbReference type="SAM" id="Phobius"/>
    </source>
</evidence>
<keyword evidence="8 17" id="KW-0812">Transmembrane</keyword>
<reference evidence="18" key="1">
    <citation type="submission" date="2022-12" db="EMBL/GenBank/DDBJ databases">
        <title>Reference genome sequencing for broad-spectrum identification of bacterial and archaeal isolates by mass spectrometry.</title>
        <authorList>
            <person name="Sekiguchi Y."/>
            <person name="Tourlousse D.M."/>
        </authorList>
    </citation>
    <scope>NUCLEOTIDE SEQUENCE</scope>
    <source>
        <strain evidence="18">ASRB1</strain>
    </source>
</reference>
<feature type="transmembrane region" description="Helical" evidence="17">
    <location>
        <begin position="20"/>
        <end position="38"/>
    </location>
</feature>
<feature type="transmembrane region" description="Helical" evidence="17">
    <location>
        <begin position="44"/>
        <end position="63"/>
    </location>
</feature>
<dbReference type="PIRSF" id="PIRSF000847">
    <property type="entry name" value="Phos_ph_gly_syn"/>
    <property type="match status" value="1"/>
</dbReference>
<keyword evidence="12" id="KW-0594">Phospholipid biosynthesis</keyword>
<evidence type="ECO:0000256" key="7">
    <source>
        <dbReference type="ARBA" id="ARBA00022679"/>
    </source>
</evidence>
<name>A0A9W6FTB9_9BACT</name>
<dbReference type="InterPro" id="IPR048254">
    <property type="entry name" value="CDP_ALCOHOL_P_TRANSF_CS"/>
</dbReference>
<feature type="transmembrane region" description="Helical" evidence="17">
    <location>
        <begin position="164"/>
        <end position="185"/>
    </location>
</feature>
<keyword evidence="10" id="KW-0443">Lipid metabolism</keyword>
<dbReference type="Pfam" id="PF01066">
    <property type="entry name" value="CDP-OH_P_transf"/>
    <property type="match status" value="1"/>
</dbReference>
<keyword evidence="6" id="KW-0444">Lipid biosynthesis</keyword>
<keyword evidence="11 17" id="KW-0472">Membrane</keyword>
<keyword evidence="19" id="KW-1185">Reference proteome</keyword>
<evidence type="ECO:0000256" key="11">
    <source>
        <dbReference type="ARBA" id="ARBA00023136"/>
    </source>
</evidence>
<comment type="caution">
    <text evidence="18">The sequence shown here is derived from an EMBL/GenBank/DDBJ whole genome shotgun (WGS) entry which is preliminary data.</text>
</comment>
<evidence type="ECO:0000313" key="19">
    <source>
        <dbReference type="Proteomes" id="UP001144372"/>
    </source>
</evidence>
<organism evidence="18 19">
    <name type="scientific">Desulforhabdus amnigena</name>
    <dbReference type="NCBI Taxonomy" id="40218"/>
    <lineage>
        <taxon>Bacteria</taxon>
        <taxon>Pseudomonadati</taxon>
        <taxon>Thermodesulfobacteriota</taxon>
        <taxon>Syntrophobacteria</taxon>
        <taxon>Syntrophobacterales</taxon>
        <taxon>Syntrophobacteraceae</taxon>
        <taxon>Desulforhabdus</taxon>
    </lineage>
</organism>
<proteinExistence type="inferred from homology"/>
<feature type="transmembrane region" description="Helical" evidence="17">
    <location>
        <begin position="138"/>
        <end position="158"/>
    </location>
</feature>
<comment type="pathway">
    <text evidence="2">Phospholipid metabolism; phosphatidylglycerol biosynthesis; phosphatidylglycerol from CDP-diacylglycerol: step 1/2.</text>
</comment>
<evidence type="ECO:0000256" key="6">
    <source>
        <dbReference type="ARBA" id="ARBA00022516"/>
    </source>
</evidence>
<sequence length="196" mass="21727">MTRSDFSRQSLTTLPNVLTYLRMATIPIIIVLLSPPASVKSLNVAFVLFILASITDYLDGILARRHNLVTSFGKLIDPLADKLLTSAVLIMLIALNKVQPWLVFLIIGREITITGLRSVAAGHGLILNASRMGKNKMISQTVALSLLLLAIPDLQPFLDGLGLFVLWVSVLLSYWSAMGYFVSFYHEAKKQEQQRD</sequence>